<feature type="transmembrane region" description="Helical" evidence="11">
    <location>
        <begin position="21"/>
        <end position="41"/>
    </location>
</feature>
<evidence type="ECO:0000313" key="17">
    <source>
        <dbReference type="Proteomes" id="UP000287615"/>
    </source>
</evidence>
<dbReference type="GO" id="GO:0005886">
    <property type="term" value="C:plasma membrane"/>
    <property type="evidence" value="ECO:0007669"/>
    <property type="project" value="UniProtKB-SubCell"/>
</dbReference>
<comment type="similarity">
    <text evidence="9">Belongs to the GSP H family.</text>
</comment>
<dbReference type="SUPFAM" id="SSF54523">
    <property type="entry name" value="Pili subunits"/>
    <property type="match status" value="1"/>
</dbReference>
<dbReference type="NCBIfam" id="TIGR02532">
    <property type="entry name" value="IV_pilin_GFxxxE"/>
    <property type="match status" value="1"/>
</dbReference>
<dbReference type="EMBL" id="MTKR01000006">
    <property type="protein sequence ID" value="RWX50912.1"/>
    <property type="molecule type" value="Genomic_DNA"/>
</dbReference>
<dbReference type="GO" id="GO:0015627">
    <property type="term" value="C:type II protein secretion system complex"/>
    <property type="evidence" value="ECO:0007669"/>
    <property type="project" value="InterPro"/>
</dbReference>
<dbReference type="EMBL" id="MTKQ01000292">
    <property type="protein sequence ID" value="RWX45042.1"/>
    <property type="molecule type" value="Genomic_DNA"/>
</dbReference>
<dbReference type="AlphaFoldDB" id="A0A3S3R561"/>
<evidence type="ECO:0000256" key="1">
    <source>
        <dbReference type="ARBA" id="ARBA00004377"/>
    </source>
</evidence>
<evidence type="ECO:0000313" key="13">
    <source>
        <dbReference type="EMBL" id="RWX45042.1"/>
    </source>
</evidence>
<dbReference type="Proteomes" id="UP000286862">
    <property type="component" value="Unassembled WGS sequence"/>
</dbReference>
<keyword evidence="4" id="KW-0488">Methylation</keyword>
<evidence type="ECO:0000313" key="15">
    <source>
        <dbReference type="EMBL" id="RWX52260.1"/>
    </source>
</evidence>
<evidence type="ECO:0000256" key="3">
    <source>
        <dbReference type="ARBA" id="ARBA00022475"/>
    </source>
</evidence>
<comment type="subcellular location">
    <subcellularLocation>
        <location evidence="1">Cell inner membrane</location>
        <topology evidence="1">Single-pass membrane protein</topology>
    </subcellularLocation>
</comment>
<keyword evidence="6 11" id="KW-0812">Transmembrane</keyword>
<keyword evidence="3" id="KW-1003">Cell membrane</keyword>
<organism evidence="14 17">
    <name type="scientific">Candidatus Electrothrix marina</name>
    <dbReference type="NCBI Taxonomy" id="1859130"/>
    <lineage>
        <taxon>Bacteria</taxon>
        <taxon>Pseudomonadati</taxon>
        <taxon>Thermodesulfobacteriota</taxon>
        <taxon>Desulfobulbia</taxon>
        <taxon>Desulfobulbales</taxon>
        <taxon>Desulfobulbaceae</taxon>
        <taxon>Candidatus Electrothrix</taxon>
    </lineage>
</organism>
<evidence type="ECO:0000313" key="14">
    <source>
        <dbReference type="EMBL" id="RWX50912.1"/>
    </source>
</evidence>
<evidence type="ECO:0000256" key="5">
    <source>
        <dbReference type="ARBA" id="ARBA00022519"/>
    </source>
</evidence>
<protein>
    <recommendedName>
        <fullName evidence="2">Type II secretion system protein H</fullName>
    </recommendedName>
    <alternativeName>
        <fullName evidence="10">General secretion pathway protein H</fullName>
    </alternativeName>
</protein>
<evidence type="ECO:0000256" key="8">
    <source>
        <dbReference type="ARBA" id="ARBA00023136"/>
    </source>
</evidence>
<evidence type="ECO:0000313" key="16">
    <source>
        <dbReference type="Proteomes" id="UP000286862"/>
    </source>
</evidence>
<keyword evidence="18" id="KW-1185">Reference proteome</keyword>
<sequence length="207" mass="22606">MVKMNKRRKYSGGAAGFSAPELLIVMAIIGILAGIGIPSFLRSQPERRLANATRNLYSDLQKARLLAVRNNTNVVVSFDLDAGTYTYANMGFDESTGERVSYPTIGTLSDYGAVRYGCDATKTDWSDPPVSIEGMKTTFLENKLRFTSRGIAEAVEVEDSVKDAFVMLSKEEGALLQNDNDKSVCFAVTLTSFGAAKIRKFSDGGWK</sequence>
<name>A0A3S3R561_9BACT</name>
<keyword evidence="8 11" id="KW-0472">Membrane</keyword>
<accession>A0A3S3R561</accession>
<dbReference type="GO" id="GO:0015628">
    <property type="term" value="P:protein secretion by the type II secretion system"/>
    <property type="evidence" value="ECO:0007669"/>
    <property type="project" value="InterPro"/>
</dbReference>
<keyword evidence="7 11" id="KW-1133">Transmembrane helix</keyword>
<dbReference type="Proteomes" id="UP000288892">
    <property type="component" value="Unassembled WGS sequence"/>
</dbReference>
<evidence type="ECO:0000313" key="18">
    <source>
        <dbReference type="Proteomes" id="UP000288892"/>
    </source>
</evidence>
<evidence type="ECO:0000256" key="9">
    <source>
        <dbReference type="ARBA" id="ARBA00025772"/>
    </source>
</evidence>
<reference evidence="16 17" key="1">
    <citation type="submission" date="2017-01" db="EMBL/GenBank/DDBJ databases">
        <title>The cable genome- insights into the physiology and evolution of filamentous bacteria capable of sulfide oxidation via long distance electron transfer.</title>
        <authorList>
            <person name="Schreiber L."/>
            <person name="Bjerg J.T."/>
            <person name="Boggild A."/>
            <person name="Van De Vossenberg J."/>
            <person name="Meysman F."/>
            <person name="Nielsen L.P."/>
            <person name="Schramm A."/>
            <person name="Kjeldsen K.U."/>
        </authorList>
    </citation>
    <scope>NUCLEOTIDE SEQUENCE [LARGE SCALE GENOMIC DNA]</scope>
    <source>
        <strain evidence="13">A2</strain>
        <strain evidence="14">A3</strain>
        <strain evidence="15">A5</strain>
    </source>
</reference>
<evidence type="ECO:0000256" key="7">
    <source>
        <dbReference type="ARBA" id="ARBA00022989"/>
    </source>
</evidence>
<keyword evidence="5" id="KW-0997">Cell inner membrane</keyword>
<evidence type="ECO:0000256" key="10">
    <source>
        <dbReference type="ARBA" id="ARBA00030775"/>
    </source>
</evidence>
<gene>
    <name evidence="13" type="ORF">VT99_12922</name>
    <name evidence="14" type="ORF">VU00_10064</name>
    <name evidence="15" type="ORF">VU01_10243</name>
</gene>
<dbReference type="EMBL" id="MTKS01000024">
    <property type="protein sequence ID" value="RWX52260.1"/>
    <property type="molecule type" value="Genomic_DNA"/>
</dbReference>
<evidence type="ECO:0000256" key="4">
    <source>
        <dbReference type="ARBA" id="ARBA00022481"/>
    </source>
</evidence>
<dbReference type="Gene3D" id="3.30.700.10">
    <property type="entry name" value="Glycoprotein, Type 4 Pilin"/>
    <property type="match status" value="1"/>
</dbReference>
<evidence type="ECO:0000259" key="12">
    <source>
        <dbReference type="Pfam" id="PF12019"/>
    </source>
</evidence>
<comment type="caution">
    <text evidence="14">The sequence shown here is derived from an EMBL/GenBank/DDBJ whole genome shotgun (WGS) entry which is preliminary data.</text>
</comment>
<dbReference type="InterPro" id="IPR022346">
    <property type="entry name" value="T2SS_GspH"/>
</dbReference>
<dbReference type="Pfam" id="PF12019">
    <property type="entry name" value="GspH"/>
    <property type="match status" value="1"/>
</dbReference>
<proteinExistence type="inferred from homology"/>
<feature type="domain" description="General secretion pathway GspH" evidence="12">
    <location>
        <begin position="52"/>
        <end position="155"/>
    </location>
</feature>
<evidence type="ECO:0000256" key="2">
    <source>
        <dbReference type="ARBA" id="ARBA00021549"/>
    </source>
</evidence>
<dbReference type="InterPro" id="IPR045584">
    <property type="entry name" value="Pilin-like"/>
</dbReference>
<evidence type="ECO:0000256" key="11">
    <source>
        <dbReference type="SAM" id="Phobius"/>
    </source>
</evidence>
<dbReference type="InterPro" id="IPR012902">
    <property type="entry name" value="N_methyl_site"/>
</dbReference>
<dbReference type="Proteomes" id="UP000287615">
    <property type="component" value="Unassembled WGS sequence"/>
</dbReference>
<evidence type="ECO:0000256" key="6">
    <source>
        <dbReference type="ARBA" id="ARBA00022692"/>
    </source>
</evidence>